<sequence>MNLLEPDAQPHQPYAWLTNQAAHSAVVGLPLGLLALGLSIPPEAVPPAVALIYLIVWERLIQRGPDLRDSLTDTAHVAAGATLITAALNWGYWPTVGVLAVWATMLAAGIWRRT</sequence>
<proteinExistence type="predicted"/>
<evidence type="ECO:0000256" key="1">
    <source>
        <dbReference type="SAM" id="Phobius"/>
    </source>
</evidence>
<reference evidence="2 3" key="1">
    <citation type="submission" date="2018-08" db="EMBL/GenBank/DDBJ databases">
        <title>Draft genome sequence of Rhodobacter sphaeroides FY.</title>
        <authorList>
            <person name="Rayyan A."/>
            <person name="Meyer T.E."/>
            <person name="Kyndt J.A."/>
        </authorList>
    </citation>
    <scope>NUCLEOTIDE SEQUENCE [LARGE SCALE GENOMIC DNA]</scope>
    <source>
        <strain evidence="2 3">FY</strain>
    </source>
</reference>
<keyword evidence="1" id="KW-0812">Transmembrane</keyword>
<evidence type="ECO:0008006" key="4">
    <source>
        <dbReference type="Google" id="ProtNLM"/>
    </source>
</evidence>
<protein>
    <recommendedName>
        <fullName evidence="4">SPW repeat-containing protein</fullName>
    </recommendedName>
</protein>
<keyword evidence="1" id="KW-1133">Transmembrane helix</keyword>
<gene>
    <name evidence="2" type="ORF">D1114_21040</name>
</gene>
<evidence type="ECO:0000313" key="2">
    <source>
        <dbReference type="EMBL" id="RHZ91159.1"/>
    </source>
</evidence>
<organism evidence="2 3">
    <name type="scientific">Cereibacter sphaeroides</name>
    <name type="common">Rhodobacter sphaeroides</name>
    <dbReference type="NCBI Taxonomy" id="1063"/>
    <lineage>
        <taxon>Bacteria</taxon>
        <taxon>Pseudomonadati</taxon>
        <taxon>Pseudomonadota</taxon>
        <taxon>Alphaproteobacteria</taxon>
        <taxon>Rhodobacterales</taxon>
        <taxon>Paracoccaceae</taxon>
        <taxon>Cereibacter</taxon>
    </lineage>
</organism>
<keyword evidence="1" id="KW-0472">Membrane</keyword>
<evidence type="ECO:0000313" key="3">
    <source>
        <dbReference type="Proteomes" id="UP000266305"/>
    </source>
</evidence>
<comment type="caution">
    <text evidence="2">The sequence shown here is derived from an EMBL/GenBank/DDBJ whole genome shotgun (WGS) entry which is preliminary data.</text>
</comment>
<name>A0AAX1UFM9_CERSP</name>
<accession>A0AAX1UFM9</accession>
<dbReference type="AlphaFoldDB" id="A0AAX1UFM9"/>
<feature type="transmembrane region" description="Helical" evidence="1">
    <location>
        <begin position="90"/>
        <end position="111"/>
    </location>
</feature>
<dbReference type="EMBL" id="QWGP01000038">
    <property type="protein sequence ID" value="RHZ91159.1"/>
    <property type="molecule type" value="Genomic_DNA"/>
</dbReference>
<dbReference type="Proteomes" id="UP000266305">
    <property type="component" value="Unassembled WGS sequence"/>
</dbReference>